<dbReference type="Pfam" id="PF06920">
    <property type="entry name" value="DHR-2_Lobe_A"/>
    <property type="match status" value="1"/>
</dbReference>
<protein>
    <recommendedName>
        <fullName evidence="1">DOCKER Lobe A domain-containing protein</fullName>
    </recommendedName>
</protein>
<proteinExistence type="predicted"/>
<dbReference type="GO" id="GO:0005085">
    <property type="term" value="F:guanyl-nucleotide exchange factor activity"/>
    <property type="evidence" value="ECO:0007669"/>
    <property type="project" value="InterPro"/>
</dbReference>
<dbReference type="GO" id="GO:0007264">
    <property type="term" value="P:small GTPase-mediated signal transduction"/>
    <property type="evidence" value="ECO:0007669"/>
    <property type="project" value="InterPro"/>
</dbReference>
<dbReference type="InterPro" id="IPR046769">
    <property type="entry name" value="DOCKER_Lobe_A"/>
</dbReference>
<keyword evidence="3" id="KW-1185">Reference proteome</keyword>
<name>A0A1A9ZXK6_GLOPL</name>
<evidence type="ECO:0000259" key="1">
    <source>
        <dbReference type="Pfam" id="PF06920"/>
    </source>
</evidence>
<reference evidence="2" key="2">
    <citation type="submission" date="2020-05" db="UniProtKB">
        <authorList>
            <consortium name="EnsemblMetazoa"/>
        </authorList>
    </citation>
    <scope>IDENTIFICATION</scope>
    <source>
        <strain evidence="2">IAEA</strain>
    </source>
</reference>
<sequence length="144" mass="16110">MILSDTVKLKEYQEDPDMLLAVMHRIAEGYQINSDLRLTWLENRPKKHRERLNHTEAILCFVHSATLVAAHLNMLESQSQLPQEARDLAFSETLGAISASLPGGALTLMTRLRTLLADEEVLEIAILRDCETVTPACTLRGSNV</sequence>
<dbReference type="EnsemblMetazoa" id="GPAI028257-RA">
    <property type="protein sequence ID" value="GPAI028257-PA"/>
    <property type="gene ID" value="GPAI028257"/>
</dbReference>
<dbReference type="Gene3D" id="1.25.40.410">
    <property type="match status" value="1"/>
</dbReference>
<evidence type="ECO:0000313" key="2">
    <source>
        <dbReference type="EnsemblMetazoa" id="GPAI028257-PA"/>
    </source>
</evidence>
<feature type="domain" description="DOCKER Lobe A" evidence="1">
    <location>
        <begin position="22"/>
        <end position="84"/>
    </location>
</feature>
<dbReference type="Proteomes" id="UP000092445">
    <property type="component" value="Unassembled WGS sequence"/>
</dbReference>
<reference evidence="3" key="1">
    <citation type="submission" date="2014-03" db="EMBL/GenBank/DDBJ databases">
        <authorList>
            <person name="Aksoy S."/>
            <person name="Warren W."/>
            <person name="Wilson R.K."/>
        </authorList>
    </citation>
    <scope>NUCLEOTIDE SEQUENCE [LARGE SCALE GENOMIC DNA]</scope>
    <source>
        <strain evidence="3">IAEA</strain>
    </source>
</reference>
<dbReference type="PANTHER" id="PTHR23317">
    <property type="entry name" value="DEDICATOR OF CYTOKINESIS DOCK"/>
    <property type="match status" value="1"/>
</dbReference>
<dbReference type="PANTHER" id="PTHR23317:SF76">
    <property type="entry name" value="LD20667P"/>
    <property type="match status" value="1"/>
</dbReference>
<dbReference type="STRING" id="7398.A0A1A9ZXK6"/>
<dbReference type="InterPro" id="IPR043161">
    <property type="entry name" value="DOCK_C_lobe_A"/>
</dbReference>
<evidence type="ECO:0000313" key="3">
    <source>
        <dbReference type="Proteomes" id="UP000092445"/>
    </source>
</evidence>
<organism evidence="2 3">
    <name type="scientific">Glossina pallidipes</name>
    <name type="common">Tsetse fly</name>
    <dbReference type="NCBI Taxonomy" id="7398"/>
    <lineage>
        <taxon>Eukaryota</taxon>
        <taxon>Metazoa</taxon>
        <taxon>Ecdysozoa</taxon>
        <taxon>Arthropoda</taxon>
        <taxon>Hexapoda</taxon>
        <taxon>Insecta</taxon>
        <taxon>Pterygota</taxon>
        <taxon>Neoptera</taxon>
        <taxon>Endopterygota</taxon>
        <taxon>Diptera</taxon>
        <taxon>Brachycera</taxon>
        <taxon>Muscomorpha</taxon>
        <taxon>Hippoboscoidea</taxon>
        <taxon>Glossinidae</taxon>
        <taxon>Glossina</taxon>
    </lineage>
</organism>
<dbReference type="VEuPathDB" id="VectorBase:GPAI028257"/>
<accession>A0A1A9ZXK6</accession>
<dbReference type="AlphaFoldDB" id="A0A1A9ZXK6"/>
<dbReference type="InterPro" id="IPR026791">
    <property type="entry name" value="DOCK"/>
</dbReference>